<evidence type="ECO:0000313" key="4">
    <source>
        <dbReference type="Proteomes" id="UP000467379"/>
    </source>
</evidence>
<gene>
    <name evidence="3" type="ORF">MBRA_53770</name>
</gene>
<dbReference type="EMBL" id="AP022607">
    <property type="protein sequence ID" value="BBZ15182.1"/>
    <property type="molecule type" value="Genomic_DNA"/>
</dbReference>
<geneLocation type="plasmid" evidence="3 4">
    <name>pJCM12687</name>
</geneLocation>
<evidence type="ECO:0000256" key="2">
    <source>
        <dbReference type="SAM" id="Phobius"/>
    </source>
</evidence>
<keyword evidence="3" id="KW-0614">Plasmid</keyword>
<sequence>MSSGASDTHTIVEPLRRDHGDCPRQSTASRPPSRRAVRALAGVILLACGLMASAWLPLNHFGVVGPRHDCAVVAKFFRYWTESVGAVNAEDNTDDPLTIADRYVAIGDHVRAMAKSVSSPAIKDHLNKWADGMAIMSRLQRDSGNRPAEITLPPDELADAVEAGHLLFGSAEALRKSCPDAAPRS</sequence>
<evidence type="ECO:0000313" key="3">
    <source>
        <dbReference type="EMBL" id="BBZ15182.1"/>
    </source>
</evidence>
<protein>
    <recommendedName>
        <fullName evidence="5">Lipoprotein</fullName>
    </recommendedName>
</protein>
<name>A0ABM7KVH3_9MYCO</name>
<keyword evidence="2" id="KW-0812">Transmembrane</keyword>
<proteinExistence type="predicted"/>
<accession>A0ABM7KVH3</accession>
<feature type="region of interest" description="Disordered" evidence="1">
    <location>
        <begin position="1"/>
        <end position="33"/>
    </location>
</feature>
<feature type="transmembrane region" description="Helical" evidence="2">
    <location>
        <begin position="39"/>
        <end position="58"/>
    </location>
</feature>
<evidence type="ECO:0008006" key="5">
    <source>
        <dbReference type="Google" id="ProtNLM"/>
    </source>
</evidence>
<keyword evidence="4" id="KW-1185">Reference proteome</keyword>
<evidence type="ECO:0000256" key="1">
    <source>
        <dbReference type="SAM" id="MobiDB-lite"/>
    </source>
</evidence>
<keyword evidence="2" id="KW-1133">Transmembrane helix</keyword>
<dbReference type="Proteomes" id="UP000467379">
    <property type="component" value="Plasmid pJCM12687"/>
</dbReference>
<organism evidence="3 4">
    <name type="scientific">Mycobacterium branderi</name>
    <dbReference type="NCBI Taxonomy" id="43348"/>
    <lineage>
        <taxon>Bacteria</taxon>
        <taxon>Bacillati</taxon>
        <taxon>Actinomycetota</taxon>
        <taxon>Actinomycetes</taxon>
        <taxon>Mycobacteriales</taxon>
        <taxon>Mycobacteriaceae</taxon>
        <taxon>Mycobacterium</taxon>
    </lineage>
</organism>
<keyword evidence="2" id="KW-0472">Membrane</keyword>
<reference evidence="3 4" key="1">
    <citation type="journal article" date="2019" name="Emerg. Microbes Infect.">
        <title>Comprehensive subspecies identification of 175 nontuberculous mycobacteria species based on 7547 genomic profiles.</title>
        <authorList>
            <person name="Matsumoto Y."/>
            <person name="Kinjo T."/>
            <person name="Motooka D."/>
            <person name="Nabeya D."/>
            <person name="Jung N."/>
            <person name="Uechi K."/>
            <person name="Horii T."/>
            <person name="Iida T."/>
            <person name="Fujita J."/>
            <person name="Nakamura S."/>
        </authorList>
    </citation>
    <scope>NUCLEOTIDE SEQUENCE [LARGE SCALE GENOMIC DNA]</scope>
    <source>
        <strain evidence="3 4">JCM 12687</strain>
        <plasmid evidence="3">pJCM12687</plasmid>
    </source>
</reference>